<evidence type="ECO:0000313" key="2">
    <source>
        <dbReference type="Proteomes" id="UP000193200"/>
    </source>
</evidence>
<keyword evidence="2" id="KW-1185">Reference proteome</keyword>
<dbReference type="InterPro" id="IPR036388">
    <property type="entry name" value="WH-like_DNA-bd_sf"/>
</dbReference>
<reference evidence="1 2" key="1">
    <citation type="submission" date="2017-03" db="EMBL/GenBank/DDBJ databases">
        <authorList>
            <person name="Afonso C.L."/>
            <person name="Miller P.J."/>
            <person name="Scott M.A."/>
            <person name="Spackman E."/>
            <person name="Goraichik I."/>
            <person name="Dimitrov K.M."/>
            <person name="Suarez D.L."/>
            <person name="Swayne D.E."/>
        </authorList>
    </citation>
    <scope>NUCLEOTIDE SEQUENCE [LARGE SCALE GENOMIC DNA]</scope>
    <source>
        <strain evidence="1 2">CECT 7691</strain>
    </source>
</reference>
<dbReference type="RefSeq" id="WP_085885702.1">
    <property type="nucleotide sequence ID" value="NZ_FWFR01000006.1"/>
</dbReference>
<dbReference type="Proteomes" id="UP000193200">
    <property type="component" value="Unassembled WGS sequence"/>
</dbReference>
<organism evidence="1 2">
    <name type="scientific">Oceanibacterium hippocampi</name>
    <dbReference type="NCBI Taxonomy" id="745714"/>
    <lineage>
        <taxon>Bacteria</taxon>
        <taxon>Pseudomonadati</taxon>
        <taxon>Pseudomonadota</taxon>
        <taxon>Alphaproteobacteria</taxon>
        <taxon>Sneathiellales</taxon>
        <taxon>Sneathiellaceae</taxon>
        <taxon>Oceanibacterium</taxon>
    </lineage>
</organism>
<proteinExistence type="predicted"/>
<gene>
    <name evidence="1" type="ORF">OCH7691_04372</name>
</gene>
<name>A0A1Y5U5A5_9PROT</name>
<dbReference type="FunCoup" id="A0A1Y5U5A5">
    <property type="interactions" value="63"/>
</dbReference>
<protein>
    <submittedName>
        <fullName evidence="1">Phage DNA packaging protein Nu1</fullName>
    </submittedName>
</protein>
<dbReference type="AlphaFoldDB" id="A0A1Y5U5A5"/>
<dbReference type="OrthoDB" id="8410638at2"/>
<dbReference type="InParanoid" id="A0A1Y5U5A5"/>
<dbReference type="Gene3D" id="1.10.10.10">
    <property type="entry name" value="Winged helix-like DNA-binding domain superfamily/Winged helix DNA-binding domain"/>
    <property type="match status" value="1"/>
</dbReference>
<sequence length="205" mass="22674">MTDDLTTQAPAEDAQQFVRGLAETAAFFEVTAPTVRAWIDRGCPVERKGGHGVSYALDLRKVAAWRRDQAEAEAEADARRAEVEEQLRLELLGPDAMPSETADRLTPKQEADWLRGERERIQIAALRRKLVEAAALERDLARVMAQLSERLLLVPDELGRIRGWSDEEVEAVREKMGDLVNDAIDAARDVLTAGETAVTADDQAA</sequence>
<dbReference type="EMBL" id="FWFR01000006">
    <property type="protein sequence ID" value="SLN77283.1"/>
    <property type="molecule type" value="Genomic_DNA"/>
</dbReference>
<accession>A0A1Y5U5A5</accession>
<evidence type="ECO:0000313" key="1">
    <source>
        <dbReference type="EMBL" id="SLN77283.1"/>
    </source>
</evidence>